<keyword evidence="1" id="KW-0732">Signal</keyword>
<sequence length="129" mass="13317">MEKITSLLKATLLAATISASATGIALAGSPASGTVMKPLQGIAFAAGPKHAVGYFYPKENRCKLVVTVADTPNGAGETFDALRHEANIGPGDFDQFNLSSGETLEFNCSTDARTMVIKSVVNIAAGTVK</sequence>
<dbReference type="STRING" id="51670.SAMN04488557_2805"/>
<dbReference type="Proteomes" id="UP000199423">
    <property type="component" value="Unassembled WGS sequence"/>
</dbReference>
<feature type="chain" id="PRO_5011454174" evidence="1">
    <location>
        <begin position="28"/>
        <end position="129"/>
    </location>
</feature>
<accession>A0A1I7NQB2</accession>
<gene>
    <name evidence="2" type="ORF">SAMN04488557_2805</name>
</gene>
<feature type="signal peptide" evidence="1">
    <location>
        <begin position="1"/>
        <end position="27"/>
    </location>
</feature>
<evidence type="ECO:0000313" key="2">
    <source>
        <dbReference type="EMBL" id="SFV36822.1"/>
    </source>
</evidence>
<reference evidence="3" key="1">
    <citation type="submission" date="2016-10" db="EMBL/GenBank/DDBJ databases">
        <authorList>
            <person name="Varghese N."/>
            <person name="Submissions S."/>
        </authorList>
    </citation>
    <scope>NUCLEOTIDE SEQUENCE [LARGE SCALE GENOMIC DNA]</scope>
    <source>
        <strain evidence="3">DSM 1565</strain>
    </source>
</reference>
<proteinExistence type="predicted"/>
<dbReference type="OrthoDB" id="8449336at2"/>
<keyword evidence="3" id="KW-1185">Reference proteome</keyword>
<evidence type="ECO:0000256" key="1">
    <source>
        <dbReference type="SAM" id="SignalP"/>
    </source>
</evidence>
<name>A0A1I7NQB2_9HYPH</name>
<protein>
    <submittedName>
        <fullName evidence="2">Uncharacterized protein</fullName>
    </submittedName>
</protein>
<dbReference type="RefSeq" id="WP_092868369.1">
    <property type="nucleotide sequence ID" value="NZ_FPCH01000003.1"/>
</dbReference>
<dbReference type="EMBL" id="FPCH01000003">
    <property type="protein sequence ID" value="SFV36822.1"/>
    <property type="molecule type" value="Genomic_DNA"/>
</dbReference>
<evidence type="ECO:0000313" key="3">
    <source>
        <dbReference type="Proteomes" id="UP000199423"/>
    </source>
</evidence>
<dbReference type="AlphaFoldDB" id="A0A1I7NQB2"/>
<organism evidence="2 3">
    <name type="scientific">Hyphomicrobium facile</name>
    <dbReference type="NCBI Taxonomy" id="51670"/>
    <lineage>
        <taxon>Bacteria</taxon>
        <taxon>Pseudomonadati</taxon>
        <taxon>Pseudomonadota</taxon>
        <taxon>Alphaproteobacteria</taxon>
        <taxon>Hyphomicrobiales</taxon>
        <taxon>Hyphomicrobiaceae</taxon>
        <taxon>Hyphomicrobium</taxon>
    </lineage>
</organism>